<evidence type="ECO:0000256" key="1">
    <source>
        <dbReference type="SAM" id="MobiDB-lite"/>
    </source>
</evidence>
<organism evidence="2 3">
    <name type="scientific">Aplysia californica</name>
    <name type="common">California sea hare</name>
    <dbReference type="NCBI Taxonomy" id="6500"/>
    <lineage>
        <taxon>Eukaryota</taxon>
        <taxon>Metazoa</taxon>
        <taxon>Spiralia</taxon>
        <taxon>Lophotrochozoa</taxon>
        <taxon>Mollusca</taxon>
        <taxon>Gastropoda</taxon>
        <taxon>Heterobranchia</taxon>
        <taxon>Euthyneura</taxon>
        <taxon>Tectipleura</taxon>
        <taxon>Aplysiida</taxon>
        <taxon>Aplysioidea</taxon>
        <taxon>Aplysiidae</taxon>
        <taxon>Aplysia</taxon>
    </lineage>
</organism>
<keyword evidence="2" id="KW-1185">Reference proteome</keyword>
<gene>
    <name evidence="3" type="primary">LOC101845582</name>
</gene>
<sequence>MNSYFAASFLPQYSPESHYVPNGYGSSATAAGNYGLYSCRFSEHLGGYHHQGPASSGGYGGVVCAGASSGHSPSGVSGLPDTGPSPYSPYHSASASTAQKSAATAGGVPIHSPYGPGVSPLGAHHHHHPHHHSGLGSPNDLTGPGGYPITPAHAHGASSLHHPGAPPPLAHDKYHNNNNNNNNTNNNNTSSNKHSSPSSSSSSPYAHHHHHHPHLPSAASLSHHGNSSSSNSNSSNAVSNSNNNNSTHSGLDSPDTPPLLGHPHHHHTLLTSSHHHNHHNQQQQQQPPGSQQQQQGYQPLDWPGHPSSHISTPSPSRSQHSPFGSPGDPNGISACSLSPKAGSDDLNPGQPGGQPNNSQSSNPSPENPAPFYPWMGIV</sequence>
<feature type="compositionally biased region" description="Low complexity" evidence="1">
    <location>
        <begin position="347"/>
        <end position="364"/>
    </location>
</feature>
<feature type="compositionally biased region" description="Low complexity" evidence="1">
    <location>
        <begin position="176"/>
        <end position="205"/>
    </location>
</feature>
<keyword evidence="3" id="KW-0418">Kinase</keyword>
<feature type="compositionally biased region" description="Basic residues" evidence="1">
    <location>
        <begin position="262"/>
        <end position="279"/>
    </location>
</feature>
<dbReference type="Proteomes" id="UP000694888">
    <property type="component" value="Unplaced"/>
</dbReference>
<feature type="compositionally biased region" description="Low complexity" evidence="1">
    <location>
        <begin position="84"/>
        <end position="105"/>
    </location>
</feature>
<evidence type="ECO:0000313" key="2">
    <source>
        <dbReference type="Proteomes" id="UP000694888"/>
    </source>
</evidence>
<evidence type="ECO:0000313" key="3">
    <source>
        <dbReference type="RefSeq" id="XP_035828804.1"/>
    </source>
</evidence>
<feature type="compositionally biased region" description="Low complexity" evidence="1">
    <location>
        <begin position="280"/>
        <end position="318"/>
    </location>
</feature>
<dbReference type="GO" id="GO:0016301">
    <property type="term" value="F:kinase activity"/>
    <property type="evidence" value="ECO:0007669"/>
    <property type="project" value="UniProtKB-KW"/>
</dbReference>
<dbReference type="RefSeq" id="XP_035828804.1">
    <property type="nucleotide sequence ID" value="XM_035972911.1"/>
</dbReference>
<reference evidence="3" key="1">
    <citation type="submission" date="2025-08" db="UniProtKB">
        <authorList>
            <consortium name="RefSeq"/>
        </authorList>
    </citation>
    <scope>IDENTIFICATION</scope>
</reference>
<feature type="compositionally biased region" description="Basic residues" evidence="1">
    <location>
        <begin position="123"/>
        <end position="133"/>
    </location>
</feature>
<proteinExistence type="predicted"/>
<name>A0ABM1W2B1_APLCA</name>
<protein>
    <submittedName>
        <fullName evidence="3">Hybrid signal transduction histidine kinase M</fullName>
    </submittedName>
</protein>
<feature type="compositionally biased region" description="Low complexity" evidence="1">
    <location>
        <begin position="215"/>
        <end position="249"/>
    </location>
</feature>
<keyword evidence="3" id="KW-0808">Transferase</keyword>
<feature type="non-terminal residue" evidence="3">
    <location>
        <position position="378"/>
    </location>
</feature>
<dbReference type="GeneID" id="101845582"/>
<accession>A0ABM1W2B1</accession>
<feature type="region of interest" description="Disordered" evidence="1">
    <location>
        <begin position="70"/>
        <end position="378"/>
    </location>
</feature>